<dbReference type="Pfam" id="PF12079">
    <property type="entry name" value="DUF3558"/>
    <property type="match status" value="1"/>
</dbReference>
<dbReference type="RefSeq" id="WP_357362053.1">
    <property type="nucleotide sequence ID" value="NZ_CP109527.1"/>
</dbReference>
<evidence type="ECO:0000313" key="2">
    <source>
        <dbReference type="EMBL" id="WTY35218.1"/>
    </source>
</evidence>
<organism evidence="2 3">
    <name type="scientific">Nocardia salmonicida</name>
    <dbReference type="NCBI Taxonomy" id="53431"/>
    <lineage>
        <taxon>Bacteria</taxon>
        <taxon>Bacillati</taxon>
        <taxon>Actinomycetota</taxon>
        <taxon>Actinomycetes</taxon>
        <taxon>Mycobacteriales</taxon>
        <taxon>Nocardiaceae</taxon>
        <taxon>Nocardia</taxon>
    </lineage>
</organism>
<keyword evidence="3" id="KW-1185">Reference proteome</keyword>
<accession>A0ABZ1N5T8</accession>
<reference evidence="2 3" key="1">
    <citation type="submission" date="2022-10" db="EMBL/GenBank/DDBJ databases">
        <title>The complete genomes of actinobacterial strains from the NBC collection.</title>
        <authorList>
            <person name="Joergensen T.S."/>
            <person name="Alvarez Arevalo M."/>
            <person name="Sterndorff E.B."/>
            <person name="Faurdal D."/>
            <person name="Vuksanovic O."/>
            <person name="Mourched A.-S."/>
            <person name="Charusanti P."/>
            <person name="Shaw S."/>
            <person name="Blin K."/>
            <person name="Weber T."/>
        </authorList>
    </citation>
    <scope>NUCLEOTIDE SEQUENCE [LARGE SCALE GENOMIC DNA]</scope>
    <source>
        <strain evidence="2 3">NBC_01413</strain>
    </source>
</reference>
<evidence type="ECO:0000256" key="1">
    <source>
        <dbReference type="SAM" id="SignalP"/>
    </source>
</evidence>
<proteinExistence type="predicted"/>
<dbReference type="InterPro" id="IPR024520">
    <property type="entry name" value="DUF3558"/>
</dbReference>
<name>A0ABZ1N5T8_9NOCA</name>
<feature type="chain" id="PRO_5045427728" evidence="1">
    <location>
        <begin position="21"/>
        <end position="184"/>
    </location>
</feature>
<feature type="signal peptide" evidence="1">
    <location>
        <begin position="1"/>
        <end position="20"/>
    </location>
</feature>
<keyword evidence="1" id="KW-0732">Signal</keyword>
<protein>
    <submittedName>
        <fullName evidence="2">DUF3558 domain-containing protein</fullName>
    </submittedName>
</protein>
<dbReference type="Proteomes" id="UP001621418">
    <property type="component" value="Chromosome"/>
</dbReference>
<gene>
    <name evidence="2" type="ORF">OG308_28580</name>
</gene>
<dbReference type="EMBL" id="CP109527">
    <property type="protein sequence ID" value="WTY35218.1"/>
    <property type="molecule type" value="Genomic_DNA"/>
</dbReference>
<sequence length="184" mass="19784">MLVRRRSVVVSAVLCGVLLAAGCSTTESGNAQPSTTDQAAATAALWDPCSQIPDSTLTSVGLDVASERSGILGAEEPGWKICRWEDQEFPPNYSVGAYSTVHTVDEMRAKPDNIEFQDVVIAGRSGVQFRQRQYNANEDCSFMFSTASGFAQLDVLNTGVKAKSVPPCERLKPIAEAIVPLFPK</sequence>
<dbReference type="PROSITE" id="PS51257">
    <property type="entry name" value="PROKAR_LIPOPROTEIN"/>
    <property type="match status" value="1"/>
</dbReference>
<evidence type="ECO:0000313" key="3">
    <source>
        <dbReference type="Proteomes" id="UP001621418"/>
    </source>
</evidence>